<accession>A0A3N4ZK04</accession>
<protein>
    <submittedName>
        <fullName evidence="1">Uncharacterized protein</fullName>
    </submittedName>
</protein>
<organism evidence="1 2">
    <name type="scientific">Georgenia muralis</name>
    <dbReference type="NCBI Taxonomy" id="154117"/>
    <lineage>
        <taxon>Bacteria</taxon>
        <taxon>Bacillati</taxon>
        <taxon>Actinomycetota</taxon>
        <taxon>Actinomycetes</taxon>
        <taxon>Micrococcales</taxon>
        <taxon>Bogoriellaceae</taxon>
        <taxon>Georgenia</taxon>
    </lineage>
</organism>
<dbReference type="EMBL" id="RKRA01000001">
    <property type="protein sequence ID" value="RPF25962.1"/>
    <property type="molecule type" value="Genomic_DNA"/>
</dbReference>
<sequence length="299" mass="30400">MGAVVVGLNVLTSPGASGSCTVTLADGTAVALDDDQAANAALLSGVALRRELPARAATIAIATALQESKLRNIDYGDRDSVGLFQQRPSQGWGTVEQIMDPVYATNAFYDVLVTVQDWEGQEITEAAQNVQRSAFPDAYAQHEDRGRGFASALSGYSAAALTCDLPADDATDAGSTGAGASADAAGQDATVPQRLARVAERVERDLDLTATVTAGGVLAVDATALPGGRDPSPERLGWAVAQWAVATATDTGAEAVVVDGRAWVRASDEGWTPVPEADLPEAVAAAAGAAAPGVVVVLA</sequence>
<evidence type="ECO:0000313" key="1">
    <source>
        <dbReference type="EMBL" id="RPF25962.1"/>
    </source>
</evidence>
<evidence type="ECO:0000313" key="2">
    <source>
        <dbReference type="Proteomes" id="UP000280726"/>
    </source>
</evidence>
<gene>
    <name evidence="1" type="ORF">EDD32_0376</name>
</gene>
<name>A0A3N4ZK04_9MICO</name>
<dbReference type="Proteomes" id="UP000280726">
    <property type="component" value="Unassembled WGS sequence"/>
</dbReference>
<reference evidence="1 2" key="1">
    <citation type="submission" date="2018-11" db="EMBL/GenBank/DDBJ databases">
        <title>Sequencing the genomes of 1000 actinobacteria strains.</title>
        <authorList>
            <person name="Klenk H.-P."/>
        </authorList>
    </citation>
    <scope>NUCLEOTIDE SEQUENCE [LARGE SCALE GENOMIC DNA]</scope>
    <source>
        <strain evidence="1 2">DSM 14418</strain>
    </source>
</reference>
<dbReference type="AlphaFoldDB" id="A0A3N4ZK04"/>
<proteinExistence type="predicted"/>
<keyword evidence="2" id="KW-1185">Reference proteome</keyword>
<comment type="caution">
    <text evidence="1">The sequence shown here is derived from an EMBL/GenBank/DDBJ whole genome shotgun (WGS) entry which is preliminary data.</text>
</comment>